<keyword evidence="3" id="KW-1185">Reference proteome</keyword>
<dbReference type="GO" id="GO:0070476">
    <property type="term" value="P:rRNA (guanine-N7)-methylation"/>
    <property type="evidence" value="ECO:0007669"/>
    <property type="project" value="TreeGrafter"/>
</dbReference>
<evidence type="ECO:0008006" key="4">
    <source>
        <dbReference type="Google" id="ProtNLM"/>
    </source>
</evidence>
<dbReference type="AlphaFoldDB" id="A0A8H6WD59"/>
<evidence type="ECO:0000313" key="2">
    <source>
        <dbReference type="EMBL" id="KAF7312151.1"/>
    </source>
</evidence>
<comment type="caution">
    <text evidence="2">The sequence shown here is derived from an EMBL/GenBank/DDBJ whole genome shotgun (WGS) entry which is preliminary data.</text>
</comment>
<protein>
    <recommendedName>
        <fullName evidence="4">Trm112p-domain-containing protein</fullName>
    </recommendedName>
</protein>
<dbReference type="InterPro" id="IPR039127">
    <property type="entry name" value="Trm112"/>
</dbReference>
<dbReference type="EMBL" id="JACAZF010000002">
    <property type="protein sequence ID" value="KAF7312151.1"/>
    <property type="molecule type" value="Genomic_DNA"/>
</dbReference>
<organism evidence="2 3">
    <name type="scientific">Mycena indigotica</name>
    <dbReference type="NCBI Taxonomy" id="2126181"/>
    <lineage>
        <taxon>Eukaryota</taxon>
        <taxon>Fungi</taxon>
        <taxon>Dikarya</taxon>
        <taxon>Basidiomycota</taxon>
        <taxon>Agaricomycotina</taxon>
        <taxon>Agaricomycetes</taxon>
        <taxon>Agaricomycetidae</taxon>
        <taxon>Agaricales</taxon>
        <taxon>Marasmiineae</taxon>
        <taxon>Mycenaceae</taxon>
        <taxon>Mycena</taxon>
    </lineage>
</organism>
<reference evidence="2" key="1">
    <citation type="submission" date="2020-05" db="EMBL/GenBank/DDBJ databases">
        <title>Mycena genomes resolve the evolution of fungal bioluminescence.</title>
        <authorList>
            <person name="Tsai I.J."/>
        </authorList>
    </citation>
    <scope>NUCLEOTIDE SEQUENCE</scope>
    <source>
        <strain evidence="2">171206Taipei</strain>
    </source>
</reference>
<dbReference type="Proteomes" id="UP000636479">
    <property type="component" value="Unassembled WGS sequence"/>
</dbReference>
<dbReference type="Pfam" id="PF03966">
    <property type="entry name" value="Trm112p"/>
    <property type="match status" value="1"/>
</dbReference>
<evidence type="ECO:0000313" key="3">
    <source>
        <dbReference type="Proteomes" id="UP000636479"/>
    </source>
</evidence>
<dbReference type="GeneID" id="59341680"/>
<gene>
    <name evidence="2" type="ORF">MIND_00227600</name>
</gene>
<accession>A0A8H6WD59</accession>
<evidence type="ECO:0000256" key="1">
    <source>
        <dbReference type="ARBA" id="ARBA00007980"/>
    </source>
</evidence>
<comment type="similarity">
    <text evidence="1">Belongs to the TRM112 family.</text>
</comment>
<dbReference type="PANTHER" id="PTHR12773:SF0">
    <property type="entry name" value="MULTIFUNCTIONAL METHYLTRANSFERASE SUBUNIT TRM112-LIKE PROTEIN"/>
    <property type="match status" value="1"/>
</dbReference>
<dbReference type="OrthoDB" id="2187549at2759"/>
<dbReference type="RefSeq" id="XP_037224259.1">
    <property type="nucleotide sequence ID" value="XM_037359164.1"/>
</dbReference>
<dbReference type="GO" id="GO:0046982">
    <property type="term" value="F:protein heterodimerization activity"/>
    <property type="evidence" value="ECO:0007669"/>
    <property type="project" value="InterPro"/>
</dbReference>
<proteinExistence type="inferred from homology"/>
<dbReference type="InterPro" id="IPR005651">
    <property type="entry name" value="Trm112-like"/>
</dbReference>
<dbReference type="PANTHER" id="PTHR12773">
    <property type="entry name" value="UPF0315 PROTEIN-RELATED"/>
    <property type="match status" value="1"/>
</dbReference>
<dbReference type="CDD" id="cd21089">
    <property type="entry name" value="Trm112-like"/>
    <property type="match status" value="1"/>
</dbReference>
<dbReference type="GO" id="GO:0030488">
    <property type="term" value="P:tRNA methylation"/>
    <property type="evidence" value="ECO:0007669"/>
    <property type="project" value="TreeGrafter"/>
</dbReference>
<name>A0A8H6WD59_9AGAR</name>
<dbReference type="Gene3D" id="2.20.25.10">
    <property type="match status" value="1"/>
</dbReference>
<sequence>MVRLITHNLLACHAKGCTSNNFPLQFKDVQIVVRESEFNPDFLRGFIPKIEWPALVSSSRELGDTSLSDQLPEMLDDAFLKTLHRVLFEIHVEEGVMICPNCSHHYPISNGIPNMASSVTLLIRGLPYLASSWLNMKLANDLKIS</sequence>
<dbReference type="SUPFAM" id="SSF158997">
    <property type="entry name" value="Trm112p-like"/>
    <property type="match status" value="1"/>
</dbReference>